<evidence type="ECO:0000313" key="1">
    <source>
        <dbReference type="EMBL" id="CAH2092820.1"/>
    </source>
</evidence>
<dbReference type="AlphaFoldDB" id="A0AAU9U533"/>
<sequence length="74" mass="8564">MGCKIEEYSEFIFCYIGETKGLHGVGFLIKKKYKNNITNFIGISERVALLQVKFESFFLSIIQVYSPTERSTEE</sequence>
<dbReference type="Proteomes" id="UP001153954">
    <property type="component" value="Unassembled WGS sequence"/>
</dbReference>
<evidence type="ECO:0000313" key="2">
    <source>
        <dbReference type="Proteomes" id="UP001153954"/>
    </source>
</evidence>
<accession>A0AAU9U533</accession>
<proteinExistence type="predicted"/>
<organism evidence="1 2">
    <name type="scientific">Euphydryas editha</name>
    <name type="common">Edith's checkerspot</name>
    <dbReference type="NCBI Taxonomy" id="104508"/>
    <lineage>
        <taxon>Eukaryota</taxon>
        <taxon>Metazoa</taxon>
        <taxon>Ecdysozoa</taxon>
        <taxon>Arthropoda</taxon>
        <taxon>Hexapoda</taxon>
        <taxon>Insecta</taxon>
        <taxon>Pterygota</taxon>
        <taxon>Neoptera</taxon>
        <taxon>Endopterygota</taxon>
        <taxon>Lepidoptera</taxon>
        <taxon>Glossata</taxon>
        <taxon>Ditrysia</taxon>
        <taxon>Papilionoidea</taxon>
        <taxon>Nymphalidae</taxon>
        <taxon>Nymphalinae</taxon>
        <taxon>Euphydryas</taxon>
    </lineage>
</organism>
<protein>
    <submittedName>
        <fullName evidence="1">Uncharacterized protein</fullName>
    </submittedName>
</protein>
<gene>
    <name evidence="1" type="ORF">EEDITHA_LOCUS8545</name>
</gene>
<reference evidence="1" key="1">
    <citation type="submission" date="2022-03" db="EMBL/GenBank/DDBJ databases">
        <authorList>
            <person name="Tunstrom K."/>
        </authorList>
    </citation>
    <scope>NUCLEOTIDE SEQUENCE</scope>
</reference>
<dbReference type="EMBL" id="CAKOGL010000012">
    <property type="protein sequence ID" value="CAH2092820.1"/>
    <property type="molecule type" value="Genomic_DNA"/>
</dbReference>
<comment type="caution">
    <text evidence="1">The sequence shown here is derived from an EMBL/GenBank/DDBJ whole genome shotgun (WGS) entry which is preliminary data.</text>
</comment>
<name>A0AAU9U533_EUPED</name>
<keyword evidence="2" id="KW-1185">Reference proteome</keyword>